<evidence type="ECO:0000256" key="3">
    <source>
        <dbReference type="ARBA" id="ARBA00048267"/>
    </source>
</evidence>
<evidence type="ECO:0000256" key="2">
    <source>
        <dbReference type="ARBA" id="ARBA00039140"/>
    </source>
</evidence>
<dbReference type="EMBL" id="ATBP01001113">
    <property type="protein sequence ID" value="ETR68028.1"/>
    <property type="molecule type" value="Genomic_DNA"/>
</dbReference>
<evidence type="ECO:0000313" key="7">
    <source>
        <dbReference type="Proteomes" id="UP000189670"/>
    </source>
</evidence>
<evidence type="ECO:0000256" key="1">
    <source>
        <dbReference type="ARBA" id="ARBA00022801"/>
    </source>
</evidence>
<dbReference type="Proteomes" id="UP000189670">
    <property type="component" value="Unassembled WGS sequence"/>
</dbReference>
<sequence length="186" mass="19966">MGASTGGTQALEQFLKAMPANCPGIVIVQHMPKSFTRVFAERLNKLCLIEVQEAKEGDHIIPGKAIIAPGSQHILLERSGAYYHVTLKDGPLICGHRPSVEVLFKSTAKCVGRNAIGIILTGMGNDGALGLKEMKNNGAKTIAQDENSCIVFGMPKEAIAAGAVDYIESLEKIPQLVLHLVEKDYD</sequence>
<accession>A0A1V1NZQ9</accession>
<protein>
    <recommendedName>
        <fullName evidence="2">protein-glutamate methylesterase</fullName>
        <ecNumber evidence="2">3.1.1.61</ecNumber>
    </recommendedName>
</protein>
<dbReference type="GO" id="GO:0005737">
    <property type="term" value="C:cytoplasm"/>
    <property type="evidence" value="ECO:0007669"/>
    <property type="project" value="InterPro"/>
</dbReference>
<feature type="active site" evidence="4">
    <location>
        <position position="126"/>
    </location>
</feature>
<organism evidence="6 7">
    <name type="scientific">Candidatus Magnetoglobus multicellularis str. Araruama</name>
    <dbReference type="NCBI Taxonomy" id="890399"/>
    <lineage>
        <taxon>Bacteria</taxon>
        <taxon>Pseudomonadati</taxon>
        <taxon>Thermodesulfobacteriota</taxon>
        <taxon>Desulfobacteria</taxon>
        <taxon>Desulfobacterales</taxon>
        <taxon>Desulfobacteraceae</taxon>
        <taxon>Candidatus Magnetoglobus</taxon>
    </lineage>
</organism>
<name>A0A1V1NZQ9_9BACT</name>
<feature type="active site" evidence="4">
    <location>
        <position position="30"/>
    </location>
</feature>
<dbReference type="Pfam" id="PF01339">
    <property type="entry name" value="CheB_methylest"/>
    <property type="match status" value="1"/>
</dbReference>
<dbReference type="EC" id="3.1.1.61" evidence="2"/>
<dbReference type="GO" id="GO:0000156">
    <property type="term" value="F:phosphorelay response regulator activity"/>
    <property type="evidence" value="ECO:0007669"/>
    <property type="project" value="InterPro"/>
</dbReference>
<dbReference type="AlphaFoldDB" id="A0A1V1NZQ9"/>
<feature type="domain" description="CheB-type methylesterase" evidence="5">
    <location>
        <begin position="1"/>
        <end position="184"/>
    </location>
</feature>
<reference evidence="7" key="1">
    <citation type="submission" date="2012-11" db="EMBL/GenBank/DDBJ databases">
        <authorList>
            <person name="Lucero-Rivera Y.E."/>
            <person name="Tovar-Ramirez D."/>
        </authorList>
    </citation>
    <scope>NUCLEOTIDE SEQUENCE [LARGE SCALE GENOMIC DNA]</scope>
    <source>
        <strain evidence="7">Araruama</strain>
    </source>
</reference>
<evidence type="ECO:0000259" key="5">
    <source>
        <dbReference type="PROSITE" id="PS50122"/>
    </source>
</evidence>
<comment type="caution">
    <text evidence="6">The sequence shown here is derived from an EMBL/GenBank/DDBJ whole genome shotgun (WGS) entry which is preliminary data.</text>
</comment>
<dbReference type="PROSITE" id="PS50122">
    <property type="entry name" value="CHEB"/>
    <property type="match status" value="1"/>
</dbReference>
<dbReference type="GO" id="GO:0008984">
    <property type="term" value="F:protein-glutamate methylesterase activity"/>
    <property type="evidence" value="ECO:0007669"/>
    <property type="project" value="UniProtKB-EC"/>
</dbReference>
<dbReference type="PANTHER" id="PTHR42872">
    <property type="entry name" value="PROTEIN-GLUTAMATE METHYLESTERASE/PROTEIN-GLUTAMINE GLUTAMINASE"/>
    <property type="match status" value="1"/>
</dbReference>
<dbReference type="SUPFAM" id="SSF52738">
    <property type="entry name" value="Methylesterase CheB, C-terminal domain"/>
    <property type="match status" value="1"/>
</dbReference>
<keyword evidence="4" id="KW-0145">Chemotaxis</keyword>
<dbReference type="InterPro" id="IPR000673">
    <property type="entry name" value="Sig_transdc_resp-reg_Me-estase"/>
</dbReference>
<proteinExistence type="predicted"/>
<dbReference type="GO" id="GO:0006935">
    <property type="term" value="P:chemotaxis"/>
    <property type="evidence" value="ECO:0007669"/>
    <property type="project" value="UniProtKB-UniRule"/>
</dbReference>
<keyword evidence="1 4" id="KW-0378">Hydrolase</keyword>
<dbReference type="InterPro" id="IPR035909">
    <property type="entry name" value="CheB_C"/>
</dbReference>
<evidence type="ECO:0000256" key="4">
    <source>
        <dbReference type="PROSITE-ProRule" id="PRU00050"/>
    </source>
</evidence>
<dbReference type="Gene3D" id="3.40.50.180">
    <property type="entry name" value="Methylesterase CheB, C-terminal domain"/>
    <property type="match status" value="1"/>
</dbReference>
<evidence type="ECO:0000313" key="6">
    <source>
        <dbReference type="EMBL" id="ETR68028.1"/>
    </source>
</evidence>
<dbReference type="CDD" id="cd16432">
    <property type="entry name" value="CheB_Rec"/>
    <property type="match status" value="1"/>
</dbReference>
<comment type="catalytic activity">
    <reaction evidence="3">
        <text>[protein]-L-glutamate 5-O-methyl ester + H2O = L-glutamyl-[protein] + methanol + H(+)</text>
        <dbReference type="Rhea" id="RHEA:23236"/>
        <dbReference type="Rhea" id="RHEA-COMP:10208"/>
        <dbReference type="Rhea" id="RHEA-COMP:10311"/>
        <dbReference type="ChEBI" id="CHEBI:15377"/>
        <dbReference type="ChEBI" id="CHEBI:15378"/>
        <dbReference type="ChEBI" id="CHEBI:17790"/>
        <dbReference type="ChEBI" id="CHEBI:29973"/>
        <dbReference type="ChEBI" id="CHEBI:82795"/>
        <dbReference type="EC" id="3.1.1.61"/>
    </reaction>
</comment>
<dbReference type="PANTHER" id="PTHR42872:SF6">
    <property type="entry name" value="PROTEIN-GLUTAMATE METHYLESTERASE_PROTEIN-GLUTAMINE GLUTAMINASE"/>
    <property type="match status" value="1"/>
</dbReference>
<feature type="active site" evidence="4">
    <location>
        <position position="4"/>
    </location>
</feature>
<gene>
    <name evidence="6" type="ORF">OMM_04814</name>
</gene>